<dbReference type="InterPro" id="IPR036864">
    <property type="entry name" value="Zn2-C6_fun-type_DNA-bd_sf"/>
</dbReference>
<dbReference type="Proteomes" id="UP001365128">
    <property type="component" value="Unassembled WGS sequence"/>
</dbReference>
<feature type="region of interest" description="Disordered" evidence="2">
    <location>
        <begin position="48"/>
        <end position="77"/>
    </location>
</feature>
<proteinExistence type="predicted"/>
<dbReference type="CDD" id="cd00067">
    <property type="entry name" value="GAL4"/>
    <property type="match status" value="1"/>
</dbReference>
<name>A0ABR1L2H7_9PEZI</name>
<evidence type="ECO:0000313" key="4">
    <source>
        <dbReference type="Proteomes" id="UP001365128"/>
    </source>
</evidence>
<dbReference type="EMBL" id="JBBPDW010000074">
    <property type="protein sequence ID" value="KAK7529374.1"/>
    <property type="molecule type" value="Genomic_DNA"/>
</dbReference>
<protein>
    <recommendedName>
        <fullName evidence="5">Zn(2)-C6 fungal-type domain-containing protein</fullName>
    </recommendedName>
</protein>
<evidence type="ECO:0000313" key="3">
    <source>
        <dbReference type="EMBL" id="KAK7529374.1"/>
    </source>
</evidence>
<comment type="caution">
    <text evidence="3">The sequence shown here is derived from an EMBL/GenBank/DDBJ whole genome shotgun (WGS) entry which is preliminary data.</text>
</comment>
<feature type="region of interest" description="Disordered" evidence="2">
    <location>
        <begin position="103"/>
        <end position="162"/>
    </location>
</feature>
<gene>
    <name evidence="3" type="ORF">IWX46DRAFT_433092</name>
</gene>
<accession>A0ABR1L2H7</accession>
<reference evidence="3 4" key="1">
    <citation type="submission" date="2024-04" db="EMBL/GenBank/DDBJ databases">
        <title>Phyllosticta paracitricarpa is synonymous to the EU quarantine fungus P. citricarpa based on phylogenomic analyses.</title>
        <authorList>
            <consortium name="Lawrence Berkeley National Laboratory"/>
            <person name="Van Ingen-Buijs V.A."/>
            <person name="Van Westerhoven A.C."/>
            <person name="Haridas S."/>
            <person name="Skiadas P."/>
            <person name="Martin F."/>
            <person name="Groenewald J.Z."/>
            <person name="Crous P.W."/>
            <person name="Seidl M.F."/>
        </authorList>
    </citation>
    <scope>NUCLEOTIDE SEQUENCE [LARGE SCALE GENOMIC DNA]</scope>
    <source>
        <strain evidence="3 4">CBS 122670</strain>
    </source>
</reference>
<feature type="compositionally biased region" description="Pro residues" evidence="2">
    <location>
        <begin position="57"/>
        <end position="66"/>
    </location>
</feature>
<keyword evidence="1" id="KW-0539">Nucleus</keyword>
<organism evidence="3 4">
    <name type="scientific">Phyllosticta citricarpa</name>
    <dbReference type="NCBI Taxonomy" id="55181"/>
    <lineage>
        <taxon>Eukaryota</taxon>
        <taxon>Fungi</taxon>
        <taxon>Dikarya</taxon>
        <taxon>Ascomycota</taxon>
        <taxon>Pezizomycotina</taxon>
        <taxon>Dothideomycetes</taxon>
        <taxon>Dothideomycetes incertae sedis</taxon>
        <taxon>Botryosphaeriales</taxon>
        <taxon>Phyllostictaceae</taxon>
        <taxon>Phyllosticta</taxon>
    </lineage>
</organism>
<evidence type="ECO:0000256" key="2">
    <source>
        <dbReference type="SAM" id="MobiDB-lite"/>
    </source>
</evidence>
<sequence length="258" mass="28597">MDSTPSPSTKRSRKRACDQCNAKHYRCIPQRSSDDDVRIPCARCYDRSLPCSITPSRPDPSTPCPSPRRNHDDEDFDVDAFLQTLSPTDEPLPLVPPELVLSSQDVQDGGSGMIEGHDASQDSQNGDMLLQPSRDSQGGMIESSQPTSSDTMSEAPTTSADLDLLQPETYDWFPTDMPGPSPPEQAYDMYFQPSFQVNLLPFSSYNSQPSFQYHLSPGVATSFTVTVTTNGNCNGNNSNFYHFPNNFNFDQGNHYPTF</sequence>
<evidence type="ECO:0008006" key="5">
    <source>
        <dbReference type="Google" id="ProtNLM"/>
    </source>
</evidence>
<feature type="compositionally biased region" description="Polar residues" evidence="2">
    <location>
        <begin position="142"/>
        <end position="160"/>
    </location>
</feature>
<evidence type="ECO:0000256" key="1">
    <source>
        <dbReference type="ARBA" id="ARBA00023242"/>
    </source>
</evidence>
<keyword evidence="4" id="KW-1185">Reference proteome</keyword>
<dbReference type="InterPro" id="IPR001138">
    <property type="entry name" value="Zn2Cys6_DnaBD"/>
</dbReference>
<dbReference type="SUPFAM" id="SSF57701">
    <property type="entry name" value="Zn2/Cys6 DNA-binding domain"/>
    <property type="match status" value="1"/>
</dbReference>